<protein>
    <submittedName>
        <fullName evidence="3">Glycosyltransferase</fullName>
    </submittedName>
</protein>
<gene>
    <name evidence="3" type="ORF">H8S23_07910</name>
</gene>
<feature type="transmembrane region" description="Helical" evidence="1">
    <location>
        <begin position="267"/>
        <end position="296"/>
    </location>
</feature>
<sequence>MAGNKEKNFASAVVYVKNDAARIGGFLTCLYGILEENFEKYEIICVNDNSSDGSGEAMRAFMRENRPARPLTIVNLSISQGMELAMNAGLDLAIGDFVFEFDRPQMDYPQEMVMESYRTALTGFDIVSVGPRRTPRLASRLFYGVFNRYSKSQYQLGTDVFRLVSRRAIHRVHAVNPTLVYRKAAYAASGLKLRQLFYDDPCGRAAGQERGYRTDLALDSLALYTDAAYKVSLSVSLVFLALTLFSGIYTVVIYFSRAHIEGWTTTMLLLSGGFFGVFLVLTIVVKYLSLLVGLVFRRQKYLVESVEKLQGDEG</sequence>
<dbReference type="SUPFAM" id="SSF53448">
    <property type="entry name" value="Nucleotide-diphospho-sugar transferases"/>
    <property type="match status" value="1"/>
</dbReference>
<dbReference type="InterPro" id="IPR029044">
    <property type="entry name" value="Nucleotide-diphossugar_trans"/>
</dbReference>
<evidence type="ECO:0000259" key="2">
    <source>
        <dbReference type="Pfam" id="PF00535"/>
    </source>
</evidence>
<feature type="transmembrane region" description="Helical" evidence="1">
    <location>
        <begin position="233"/>
        <end position="255"/>
    </location>
</feature>
<dbReference type="Proteomes" id="UP000659630">
    <property type="component" value="Unassembled WGS sequence"/>
</dbReference>
<reference evidence="3" key="1">
    <citation type="submission" date="2020-08" db="EMBL/GenBank/DDBJ databases">
        <title>Genome public.</title>
        <authorList>
            <person name="Liu C."/>
            <person name="Sun Q."/>
        </authorList>
    </citation>
    <scope>NUCLEOTIDE SEQUENCE</scope>
    <source>
        <strain evidence="3">BX8</strain>
    </source>
</reference>
<dbReference type="Pfam" id="PF00535">
    <property type="entry name" value="Glycos_transf_2"/>
    <property type="match status" value="1"/>
</dbReference>
<name>A0A923I7V3_9FIRM</name>
<evidence type="ECO:0000313" key="3">
    <source>
        <dbReference type="EMBL" id="MBC5581434.1"/>
    </source>
</evidence>
<dbReference type="PANTHER" id="PTHR48090:SF8">
    <property type="entry name" value="GLYCOSYLTRANSFERASE CSBB-RELATED"/>
    <property type="match status" value="1"/>
</dbReference>
<accession>A0A923I7V3</accession>
<dbReference type="GO" id="GO:0005886">
    <property type="term" value="C:plasma membrane"/>
    <property type="evidence" value="ECO:0007669"/>
    <property type="project" value="TreeGrafter"/>
</dbReference>
<comment type="caution">
    <text evidence="3">The sequence shown here is derived from an EMBL/GenBank/DDBJ whole genome shotgun (WGS) entry which is preliminary data.</text>
</comment>
<feature type="domain" description="Glycosyltransferase 2-like" evidence="2">
    <location>
        <begin position="13"/>
        <end position="102"/>
    </location>
</feature>
<dbReference type="RefSeq" id="WP_186887787.1">
    <property type="nucleotide sequence ID" value="NZ_JACONZ010000002.1"/>
</dbReference>
<evidence type="ECO:0000256" key="1">
    <source>
        <dbReference type="SAM" id="Phobius"/>
    </source>
</evidence>
<keyword evidence="1" id="KW-1133">Transmembrane helix</keyword>
<dbReference type="EMBL" id="JACONZ010000002">
    <property type="protein sequence ID" value="MBC5581434.1"/>
    <property type="molecule type" value="Genomic_DNA"/>
</dbReference>
<dbReference type="PANTHER" id="PTHR48090">
    <property type="entry name" value="UNDECAPRENYL-PHOSPHATE 4-DEOXY-4-FORMAMIDO-L-ARABINOSE TRANSFERASE-RELATED"/>
    <property type="match status" value="1"/>
</dbReference>
<keyword evidence="1" id="KW-0472">Membrane</keyword>
<dbReference type="InterPro" id="IPR050256">
    <property type="entry name" value="Glycosyltransferase_2"/>
</dbReference>
<dbReference type="AlphaFoldDB" id="A0A923I7V3"/>
<keyword evidence="4" id="KW-1185">Reference proteome</keyword>
<keyword evidence="1" id="KW-0812">Transmembrane</keyword>
<dbReference type="Gene3D" id="3.90.550.10">
    <property type="entry name" value="Spore Coat Polysaccharide Biosynthesis Protein SpsA, Chain A"/>
    <property type="match status" value="1"/>
</dbReference>
<dbReference type="InterPro" id="IPR001173">
    <property type="entry name" value="Glyco_trans_2-like"/>
</dbReference>
<proteinExistence type="predicted"/>
<evidence type="ECO:0000313" key="4">
    <source>
        <dbReference type="Proteomes" id="UP000659630"/>
    </source>
</evidence>
<organism evidence="3 4">
    <name type="scientific">Anaerofilum hominis</name>
    <dbReference type="NCBI Taxonomy" id="2763016"/>
    <lineage>
        <taxon>Bacteria</taxon>
        <taxon>Bacillati</taxon>
        <taxon>Bacillota</taxon>
        <taxon>Clostridia</taxon>
        <taxon>Eubacteriales</taxon>
        <taxon>Oscillospiraceae</taxon>
        <taxon>Anaerofilum</taxon>
    </lineage>
</organism>